<dbReference type="InterPro" id="IPR000917">
    <property type="entry name" value="Sulfatase_N"/>
</dbReference>
<reference evidence="6 7" key="1">
    <citation type="submission" date="2021-01" db="EMBL/GenBank/DDBJ databases">
        <title>Carboxyliciviraga sp.nov., isolated from coastal sediments.</title>
        <authorList>
            <person name="Lu D."/>
            <person name="Zhang T."/>
        </authorList>
    </citation>
    <scope>NUCLEOTIDE SEQUENCE [LARGE SCALE GENOMIC DNA]</scope>
    <source>
        <strain evidence="6 7">N1Y132</strain>
    </source>
</reference>
<keyword evidence="3" id="KW-0378">Hydrolase</keyword>
<gene>
    <name evidence="6" type="ORF">JIV24_02385</name>
</gene>
<name>A0ABS1HER9_9BACT</name>
<evidence type="ECO:0000256" key="4">
    <source>
        <dbReference type="ARBA" id="ARBA00022837"/>
    </source>
</evidence>
<dbReference type="Gene3D" id="3.40.720.10">
    <property type="entry name" value="Alkaline Phosphatase, subunit A"/>
    <property type="match status" value="1"/>
</dbReference>
<keyword evidence="7" id="KW-1185">Reference proteome</keyword>
<evidence type="ECO:0000256" key="2">
    <source>
        <dbReference type="ARBA" id="ARBA00022723"/>
    </source>
</evidence>
<dbReference type="Proteomes" id="UP000605676">
    <property type="component" value="Unassembled WGS sequence"/>
</dbReference>
<keyword evidence="2" id="KW-0479">Metal-binding</keyword>
<accession>A0ABS1HER9</accession>
<sequence>MKNLHFIYLIIITCLLLACNTKETSDSKPKQPNILLLLADDMGYGELGCYGQEKIQTPVLDDLATQGMLFTDFYAGNAVCSPSRAVLMTGKSSSFNTIRGNSGYFGDDRWMRVALKKDDTTVAEMLREAGYQTGFVGKWHLGDPNDVSTWAHNRGFDYAVQEQWGSRFGGLEFDERMHRINGMQDSIFYDVNEWECLDDFRTNLAFNWLDELKTEKPFFLFMSYRAPHGHEYTIGNNTLYQDKNWPEAERLHASKITLLDKQIGRMLAKLEEMGELDNTLIVFTSDNGAHKEGKGHSPNFFKSNGQLKGIKRDMYEGGIRVPMIAFWKGQIEAASQSQHIGSSQDLMSTFAEVAGATMPEGGNGVSILSALTGEEQTEHEFLNWEFQLDGWFRTMPKGGFRQSARIGNWKGVRYGIDSKIELYNLDTDIIEKNNIAGEHPEIVELMQKAFKNRSENEVFPEGGVIQDYKPSDRYKKEQQ</sequence>
<dbReference type="InterPro" id="IPR050738">
    <property type="entry name" value="Sulfatase"/>
</dbReference>
<protein>
    <submittedName>
        <fullName evidence="6">Sulfatase-like hydrolase/transferase</fullName>
    </submittedName>
</protein>
<evidence type="ECO:0000256" key="1">
    <source>
        <dbReference type="ARBA" id="ARBA00008779"/>
    </source>
</evidence>
<dbReference type="Pfam" id="PF00884">
    <property type="entry name" value="Sulfatase"/>
    <property type="match status" value="1"/>
</dbReference>
<dbReference type="InterPro" id="IPR024607">
    <property type="entry name" value="Sulfatase_CS"/>
</dbReference>
<dbReference type="SUPFAM" id="SSF53649">
    <property type="entry name" value="Alkaline phosphatase-like"/>
    <property type="match status" value="1"/>
</dbReference>
<evidence type="ECO:0000259" key="5">
    <source>
        <dbReference type="Pfam" id="PF00884"/>
    </source>
</evidence>
<dbReference type="PANTHER" id="PTHR42693:SF53">
    <property type="entry name" value="ENDO-4-O-SULFATASE"/>
    <property type="match status" value="1"/>
</dbReference>
<keyword evidence="4" id="KW-0106">Calcium</keyword>
<dbReference type="PROSITE" id="PS51257">
    <property type="entry name" value="PROKAR_LIPOPROTEIN"/>
    <property type="match status" value="1"/>
</dbReference>
<comment type="similarity">
    <text evidence="1">Belongs to the sulfatase family.</text>
</comment>
<dbReference type="PROSITE" id="PS00149">
    <property type="entry name" value="SULFATASE_2"/>
    <property type="match status" value="1"/>
</dbReference>
<dbReference type="PROSITE" id="PS00523">
    <property type="entry name" value="SULFATASE_1"/>
    <property type="match status" value="1"/>
</dbReference>
<evidence type="ECO:0000256" key="3">
    <source>
        <dbReference type="ARBA" id="ARBA00022801"/>
    </source>
</evidence>
<dbReference type="EMBL" id="JAENRR010000003">
    <property type="protein sequence ID" value="MBK3516171.1"/>
    <property type="molecule type" value="Genomic_DNA"/>
</dbReference>
<dbReference type="Gene3D" id="3.30.1120.10">
    <property type="match status" value="1"/>
</dbReference>
<proteinExistence type="inferred from homology"/>
<feature type="domain" description="Sulfatase N-terminal" evidence="5">
    <location>
        <begin position="32"/>
        <end position="356"/>
    </location>
</feature>
<dbReference type="PANTHER" id="PTHR42693">
    <property type="entry name" value="ARYLSULFATASE FAMILY MEMBER"/>
    <property type="match status" value="1"/>
</dbReference>
<comment type="caution">
    <text evidence="6">The sequence shown here is derived from an EMBL/GenBank/DDBJ whole genome shotgun (WGS) entry which is preliminary data.</text>
</comment>
<dbReference type="RefSeq" id="WP_200463402.1">
    <property type="nucleotide sequence ID" value="NZ_JAENRR010000003.1"/>
</dbReference>
<evidence type="ECO:0000313" key="7">
    <source>
        <dbReference type="Proteomes" id="UP000605676"/>
    </source>
</evidence>
<dbReference type="InterPro" id="IPR017850">
    <property type="entry name" value="Alkaline_phosphatase_core_sf"/>
</dbReference>
<evidence type="ECO:0000313" key="6">
    <source>
        <dbReference type="EMBL" id="MBK3516171.1"/>
    </source>
</evidence>
<organism evidence="6 7">
    <name type="scientific">Carboxylicivirga marina</name>
    <dbReference type="NCBI Taxonomy" id="2800988"/>
    <lineage>
        <taxon>Bacteria</taxon>
        <taxon>Pseudomonadati</taxon>
        <taxon>Bacteroidota</taxon>
        <taxon>Bacteroidia</taxon>
        <taxon>Marinilabiliales</taxon>
        <taxon>Marinilabiliaceae</taxon>
        <taxon>Carboxylicivirga</taxon>
    </lineage>
</organism>